<dbReference type="InterPro" id="IPR033985">
    <property type="entry name" value="SusD-like_N"/>
</dbReference>
<evidence type="ECO:0000256" key="1">
    <source>
        <dbReference type="ARBA" id="ARBA00004442"/>
    </source>
</evidence>
<dbReference type="Pfam" id="PF07980">
    <property type="entry name" value="SusD_RagB"/>
    <property type="match status" value="1"/>
</dbReference>
<dbReference type="EMBL" id="JADIMK010000038">
    <property type="protein sequence ID" value="MBO8455483.1"/>
    <property type="molecule type" value="Genomic_DNA"/>
</dbReference>
<reference evidence="9" key="2">
    <citation type="journal article" date="2021" name="PeerJ">
        <title>Extensive microbial diversity within the chicken gut microbiome revealed by metagenomics and culture.</title>
        <authorList>
            <person name="Gilroy R."/>
            <person name="Ravi A."/>
            <person name="Getino M."/>
            <person name="Pursley I."/>
            <person name="Horton D.L."/>
            <person name="Alikhan N.F."/>
            <person name="Baker D."/>
            <person name="Gharbi K."/>
            <person name="Hall N."/>
            <person name="Watson M."/>
            <person name="Adriaenssens E.M."/>
            <person name="Foster-Nyarko E."/>
            <person name="Jarju S."/>
            <person name="Secka A."/>
            <person name="Antonio M."/>
            <person name="Oren A."/>
            <person name="Chaudhuri R.R."/>
            <person name="La Ragione R."/>
            <person name="Hildebrand F."/>
            <person name="Pallen M.J."/>
        </authorList>
    </citation>
    <scope>NUCLEOTIDE SEQUENCE</scope>
    <source>
        <strain evidence="9">B1-3475</strain>
    </source>
</reference>
<comment type="caution">
    <text evidence="9">The sequence shown here is derived from an EMBL/GenBank/DDBJ whole genome shotgun (WGS) entry which is preliminary data.</text>
</comment>
<comment type="subcellular location">
    <subcellularLocation>
        <location evidence="1">Cell outer membrane</location>
    </subcellularLocation>
</comment>
<dbReference type="CDD" id="cd08977">
    <property type="entry name" value="SusD"/>
    <property type="match status" value="1"/>
</dbReference>
<sequence>MKRYILKTAAVLAIMGSASCSGWLGEESPMLNKVEDYFTGSEAALQTVTAAYVPMMWEYNNTYYSEFFIGDVVSDDALKGGQNTSDMADAYDLENFKAIANNGLILEYYRAQYQGIARANLAIEQISAMEVGIDETFTQEYKDRLIAEAEFLRAFYYFRLVRMFGGVPEVTEPVYSSDDWIKPRATVDEIYTLITDDLESAQSKLPKKSAYAIGDLGRATSGAAQAMLLKAYLYWGNYKENNGLQGDADTYYEAAATWGRTFLSEQAGEYSLCPNYADNFTLDGENGPESVFEIQYMKEETTDYGEGNGFQRGTFATILMRSRSSAFVNVGWGFNRPTQNLYDEYEEGDPRRDETILAPEDDEISNPEQENYLGCKYVTLKRTMFDYTSRAYPEAIDNDMRSPINNIVIRLADVYLMYAEACLDCDDMNTAKEYLEKVRARARGSEDILPEFPDYQVPDYTNGYALHQLTDSEDDLWMAIRHERRVELAMESHRWFDLCRWGIAKDVMDAYKANESEQVRAQMGDFITGKHELFPIPDEEIRLGHLEQNPGY</sequence>
<evidence type="ECO:0000256" key="4">
    <source>
        <dbReference type="ARBA" id="ARBA00023136"/>
    </source>
</evidence>
<keyword evidence="3 6" id="KW-0732">Signal</keyword>
<evidence type="ECO:0000256" key="5">
    <source>
        <dbReference type="ARBA" id="ARBA00023237"/>
    </source>
</evidence>
<comment type="similarity">
    <text evidence="2">Belongs to the SusD family.</text>
</comment>
<evidence type="ECO:0000259" key="8">
    <source>
        <dbReference type="Pfam" id="PF14322"/>
    </source>
</evidence>
<keyword evidence="5" id="KW-0998">Cell outer membrane</keyword>
<feature type="domain" description="RagB/SusD" evidence="7">
    <location>
        <begin position="288"/>
        <end position="552"/>
    </location>
</feature>
<dbReference type="PROSITE" id="PS51257">
    <property type="entry name" value="PROKAR_LIPOPROTEIN"/>
    <property type="match status" value="1"/>
</dbReference>
<dbReference type="InterPro" id="IPR012944">
    <property type="entry name" value="SusD_RagB_dom"/>
</dbReference>
<feature type="chain" id="PRO_5038571790" evidence="6">
    <location>
        <begin position="21"/>
        <end position="552"/>
    </location>
</feature>
<protein>
    <submittedName>
        <fullName evidence="9">RagB/SusD family nutrient uptake outer membrane protein</fullName>
    </submittedName>
</protein>
<keyword evidence="4" id="KW-0472">Membrane</keyword>
<reference evidence="9" key="1">
    <citation type="submission" date="2020-10" db="EMBL/GenBank/DDBJ databases">
        <authorList>
            <person name="Gilroy R."/>
        </authorList>
    </citation>
    <scope>NUCLEOTIDE SEQUENCE</scope>
    <source>
        <strain evidence="9">B1-3475</strain>
    </source>
</reference>
<evidence type="ECO:0000313" key="9">
    <source>
        <dbReference type="EMBL" id="MBO8455483.1"/>
    </source>
</evidence>
<evidence type="ECO:0000313" key="10">
    <source>
        <dbReference type="Proteomes" id="UP000823617"/>
    </source>
</evidence>
<dbReference type="AlphaFoldDB" id="A0A9D9HKE8"/>
<proteinExistence type="inferred from homology"/>
<accession>A0A9D9HKE8</accession>
<feature type="domain" description="SusD-like N-terminal" evidence="8">
    <location>
        <begin position="39"/>
        <end position="233"/>
    </location>
</feature>
<evidence type="ECO:0000256" key="6">
    <source>
        <dbReference type="SAM" id="SignalP"/>
    </source>
</evidence>
<evidence type="ECO:0000256" key="3">
    <source>
        <dbReference type="ARBA" id="ARBA00022729"/>
    </source>
</evidence>
<organism evidence="9 10">
    <name type="scientific">Candidatus Cryptobacteroides intestinigallinarum</name>
    <dbReference type="NCBI Taxonomy" id="2840767"/>
    <lineage>
        <taxon>Bacteria</taxon>
        <taxon>Pseudomonadati</taxon>
        <taxon>Bacteroidota</taxon>
        <taxon>Bacteroidia</taxon>
        <taxon>Bacteroidales</taxon>
        <taxon>Candidatus Cryptobacteroides</taxon>
    </lineage>
</organism>
<evidence type="ECO:0000256" key="2">
    <source>
        <dbReference type="ARBA" id="ARBA00006275"/>
    </source>
</evidence>
<gene>
    <name evidence="9" type="ORF">IAC08_03660</name>
</gene>
<name>A0A9D9HKE8_9BACT</name>
<dbReference type="Gene3D" id="1.25.40.390">
    <property type="match status" value="1"/>
</dbReference>
<dbReference type="InterPro" id="IPR011990">
    <property type="entry name" value="TPR-like_helical_dom_sf"/>
</dbReference>
<dbReference type="GO" id="GO:0009279">
    <property type="term" value="C:cell outer membrane"/>
    <property type="evidence" value="ECO:0007669"/>
    <property type="project" value="UniProtKB-SubCell"/>
</dbReference>
<feature type="signal peptide" evidence="6">
    <location>
        <begin position="1"/>
        <end position="20"/>
    </location>
</feature>
<dbReference type="Pfam" id="PF14322">
    <property type="entry name" value="SusD-like_3"/>
    <property type="match status" value="1"/>
</dbReference>
<dbReference type="SUPFAM" id="SSF48452">
    <property type="entry name" value="TPR-like"/>
    <property type="match status" value="1"/>
</dbReference>
<dbReference type="Proteomes" id="UP000823617">
    <property type="component" value="Unassembled WGS sequence"/>
</dbReference>
<evidence type="ECO:0000259" key="7">
    <source>
        <dbReference type="Pfam" id="PF07980"/>
    </source>
</evidence>